<evidence type="ECO:0000313" key="3">
    <source>
        <dbReference type="Proteomes" id="UP000887116"/>
    </source>
</evidence>
<feature type="transmembrane region" description="Helical" evidence="1">
    <location>
        <begin position="32"/>
        <end position="56"/>
    </location>
</feature>
<proteinExistence type="predicted"/>
<reference evidence="2" key="1">
    <citation type="submission" date="2020-07" db="EMBL/GenBank/DDBJ databases">
        <title>Multicomponent nature underlies the extraordinary mechanical properties of spider dragline silk.</title>
        <authorList>
            <person name="Kono N."/>
            <person name="Nakamura H."/>
            <person name="Mori M."/>
            <person name="Yoshida Y."/>
            <person name="Ohtoshi R."/>
            <person name="Malay A.D."/>
            <person name="Moran D.A.P."/>
            <person name="Tomita M."/>
            <person name="Numata K."/>
            <person name="Arakawa K."/>
        </authorList>
    </citation>
    <scope>NUCLEOTIDE SEQUENCE</scope>
</reference>
<name>A0A8X6LRR6_TRICU</name>
<keyword evidence="1" id="KW-0472">Membrane</keyword>
<gene>
    <name evidence="2" type="primary">NCL1_41264</name>
    <name evidence="2" type="ORF">TNCT_415311</name>
</gene>
<comment type="caution">
    <text evidence="2">The sequence shown here is derived from an EMBL/GenBank/DDBJ whole genome shotgun (WGS) entry which is preliminary data.</text>
</comment>
<accession>A0A8X6LRR6</accession>
<keyword evidence="3" id="KW-1185">Reference proteome</keyword>
<sequence>MLYLINELSGFDYIVCVDLLARKYIITDFQTVVMNCLPVLVLLALAVSTVVAYKGYDDDFVDFNRKTDMCVDKARDQGLCDGFVDCKTKLPKPLQTNYYKCIKQTYPDGSFGTCNKKQSLFGSSDKFSKYLNCLLTGLPEKSSLDDAGKKQYDVYKVKLSFPLS</sequence>
<evidence type="ECO:0000313" key="2">
    <source>
        <dbReference type="EMBL" id="GFR18237.1"/>
    </source>
</evidence>
<keyword evidence="1" id="KW-0812">Transmembrane</keyword>
<keyword evidence="1" id="KW-1133">Transmembrane helix</keyword>
<protein>
    <submittedName>
        <fullName evidence="2">Uncharacterized protein</fullName>
    </submittedName>
</protein>
<dbReference type="AlphaFoldDB" id="A0A8X6LRR6"/>
<dbReference type="EMBL" id="BMAO01037515">
    <property type="protein sequence ID" value="GFR18237.1"/>
    <property type="molecule type" value="Genomic_DNA"/>
</dbReference>
<dbReference type="Proteomes" id="UP000887116">
    <property type="component" value="Unassembled WGS sequence"/>
</dbReference>
<evidence type="ECO:0000256" key="1">
    <source>
        <dbReference type="SAM" id="Phobius"/>
    </source>
</evidence>
<organism evidence="2 3">
    <name type="scientific">Trichonephila clavata</name>
    <name type="common">Joro spider</name>
    <name type="synonym">Nephila clavata</name>
    <dbReference type="NCBI Taxonomy" id="2740835"/>
    <lineage>
        <taxon>Eukaryota</taxon>
        <taxon>Metazoa</taxon>
        <taxon>Ecdysozoa</taxon>
        <taxon>Arthropoda</taxon>
        <taxon>Chelicerata</taxon>
        <taxon>Arachnida</taxon>
        <taxon>Araneae</taxon>
        <taxon>Araneomorphae</taxon>
        <taxon>Entelegynae</taxon>
        <taxon>Araneoidea</taxon>
        <taxon>Nephilidae</taxon>
        <taxon>Trichonephila</taxon>
    </lineage>
</organism>